<dbReference type="Proteomes" id="UP000294850">
    <property type="component" value="Unassembled WGS sequence"/>
</dbReference>
<protein>
    <submittedName>
        <fullName evidence="1">Uncharacterized protein</fullName>
    </submittedName>
</protein>
<keyword evidence="2" id="KW-1185">Reference proteome</keyword>
<dbReference type="AlphaFoldDB" id="A0A4R5DL27"/>
<dbReference type="RefSeq" id="WP_131959363.1">
    <property type="nucleotide sequence ID" value="NZ_SMFL01000005.1"/>
</dbReference>
<comment type="caution">
    <text evidence="1">The sequence shown here is derived from an EMBL/GenBank/DDBJ whole genome shotgun (WGS) entry which is preliminary data.</text>
</comment>
<evidence type="ECO:0000313" key="2">
    <source>
        <dbReference type="Proteomes" id="UP000294850"/>
    </source>
</evidence>
<dbReference type="OrthoDB" id="2958820at2"/>
<organism evidence="1 2">
    <name type="scientific">Dyadobacter psychrotolerans</name>
    <dbReference type="NCBI Taxonomy" id="2541721"/>
    <lineage>
        <taxon>Bacteria</taxon>
        <taxon>Pseudomonadati</taxon>
        <taxon>Bacteroidota</taxon>
        <taxon>Cytophagia</taxon>
        <taxon>Cytophagales</taxon>
        <taxon>Spirosomataceae</taxon>
        <taxon>Dyadobacter</taxon>
    </lineage>
</organism>
<gene>
    <name evidence="1" type="ORF">E0F88_16465</name>
</gene>
<proteinExistence type="predicted"/>
<dbReference type="EMBL" id="SMFL01000005">
    <property type="protein sequence ID" value="TDE14779.1"/>
    <property type="molecule type" value="Genomic_DNA"/>
</dbReference>
<sequence>MQKIDSNKVDVVSLGSGMVPESSLTWQDIVNKQMKYFHPVSGRGGWPKEPPNYIAFRYNGKLQGIHHIERYEVFTNPNLYITEIAEQVWPAHFMYFLGERILPPHEVKTGSEIIKSLRVWAALDLLLTSKTIGEGREKQRSEKNRSCNLKNILAAFLQTKVLYIVHH</sequence>
<evidence type="ECO:0000313" key="1">
    <source>
        <dbReference type="EMBL" id="TDE14779.1"/>
    </source>
</evidence>
<accession>A0A4R5DL27</accession>
<reference evidence="1 2" key="1">
    <citation type="submission" date="2019-03" db="EMBL/GenBank/DDBJ databases">
        <title>Dyadobacter AR-3-6 sp. nov., isolated from arctic soil.</title>
        <authorList>
            <person name="Chaudhary D.K."/>
        </authorList>
    </citation>
    <scope>NUCLEOTIDE SEQUENCE [LARGE SCALE GENOMIC DNA]</scope>
    <source>
        <strain evidence="1 2">AR-3-6</strain>
    </source>
</reference>
<name>A0A4R5DL27_9BACT</name>